<evidence type="ECO:0000259" key="2">
    <source>
        <dbReference type="Pfam" id="PF00156"/>
    </source>
</evidence>
<dbReference type="Gene3D" id="3.40.50.2020">
    <property type="match status" value="1"/>
</dbReference>
<dbReference type="AlphaFoldDB" id="A0A1I1H2A9"/>
<dbReference type="InterPro" id="IPR029057">
    <property type="entry name" value="PRTase-like"/>
</dbReference>
<accession>A0A1I1H2A9</accession>
<dbReference type="Pfam" id="PF00156">
    <property type="entry name" value="Pribosyltran"/>
    <property type="match status" value="1"/>
</dbReference>
<feature type="domain" description="Phosphoribosyltransferase" evidence="2">
    <location>
        <begin position="140"/>
        <end position="228"/>
    </location>
</feature>
<name>A0A1I1H2A9_9BACT</name>
<dbReference type="SUPFAM" id="SSF53271">
    <property type="entry name" value="PRTase-like"/>
    <property type="match status" value="1"/>
</dbReference>
<evidence type="ECO:0000256" key="1">
    <source>
        <dbReference type="ARBA" id="ARBA00008007"/>
    </source>
</evidence>
<keyword evidence="4" id="KW-1185">Reference proteome</keyword>
<dbReference type="InterPro" id="IPR051910">
    <property type="entry name" value="ComF/GntX_DNA_util-trans"/>
</dbReference>
<dbReference type="Proteomes" id="UP000199514">
    <property type="component" value="Unassembled WGS sequence"/>
</dbReference>
<dbReference type="OrthoDB" id="9779910at2"/>
<sequence length="230" mass="25986">MLQTLWTDFLTLVFPESCMACGEPLGKQEHLVCLSCQLAMPQTQFHLQPNENPLAKRFWGKVPLQHAFAYYRFSKHSRIQRLLHQLKYRNQPEIGELLGFWYGQQLARDGFAGQFDMIVPVPLHPAKQRKRGYNQADYIAQGMSRGLNVPALPTALTRLVNTQTQTRKHRFERYENVKGVFATHNANLLRGQRILIVDDVITTGSTLETCAALVLDCGCQSVSVASLATG</sequence>
<dbReference type="InterPro" id="IPR000836">
    <property type="entry name" value="PRTase_dom"/>
</dbReference>
<evidence type="ECO:0000313" key="4">
    <source>
        <dbReference type="Proteomes" id="UP000199514"/>
    </source>
</evidence>
<dbReference type="STRING" id="927664.SAMN05421780_103180"/>
<proteinExistence type="inferred from homology"/>
<comment type="similarity">
    <text evidence="1">Belongs to the ComF/GntX family.</text>
</comment>
<organism evidence="3 4">
    <name type="scientific">Flexibacter flexilis DSM 6793</name>
    <dbReference type="NCBI Taxonomy" id="927664"/>
    <lineage>
        <taxon>Bacteria</taxon>
        <taxon>Pseudomonadati</taxon>
        <taxon>Bacteroidota</taxon>
        <taxon>Cytophagia</taxon>
        <taxon>Cytophagales</taxon>
        <taxon>Flexibacteraceae</taxon>
        <taxon>Flexibacter</taxon>
    </lineage>
</organism>
<reference evidence="3 4" key="1">
    <citation type="submission" date="2016-10" db="EMBL/GenBank/DDBJ databases">
        <authorList>
            <person name="de Groot N.N."/>
        </authorList>
    </citation>
    <scope>NUCLEOTIDE SEQUENCE [LARGE SCALE GENOMIC DNA]</scope>
    <source>
        <strain evidence="3 4">DSM 6793</strain>
    </source>
</reference>
<evidence type="ECO:0000313" key="3">
    <source>
        <dbReference type="EMBL" id="SFC18054.1"/>
    </source>
</evidence>
<dbReference type="PANTHER" id="PTHR47505:SF1">
    <property type="entry name" value="DNA UTILIZATION PROTEIN YHGH"/>
    <property type="match status" value="1"/>
</dbReference>
<dbReference type="PANTHER" id="PTHR47505">
    <property type="entry name" value="DNA UTILIZATION PROTEIN YHGH"/>
    <property type="match status" value="1"/>
</dbReference>
<gene>
    <name evidence="3" type="ORF">SAMN05421780_103180</name>
</gene>
<protein>
    <submittedName>
        <fullName evidence="3">ComF family protein</fullName>
    </submittedName>
</protein>
<dbReference type="EMBL" id="FOLE01000003">
    <property type="protein sequence ID" value="SFC18054.1"/>
    <property type="molecule type" value="Genomic_DNA"/>
</dbReference>
<dbReference type="CDD" id="cd06223">
    <property type="entry name" value="PRTases_typeI"/>
    <property type="match status" value="1"/>
</dbReference>
<dbReference type="RefSeq" id="WP_091510057.1">
    <property type="nucleotide sequence ID" value="NZ_FOLE01000003.1"/>
</dbReference>